<comment type="caution">
    <text evidence="2">The sequence shown here is derived from an EMBL/GenBank/DDBJ whole genome shotgun (WGS) entry which is preliminary data.</text>
</comment>
<feature type="transmembrane region" description="Helical" evidence="1">
    <location>
        <begin position="57"/>
        <end position="78"/>
    </location>
</feature>
<reference evidence="2 3" key="1">
    <citation type="submission" date="2018-11" db="EMBL/GenBank/DDBJ databases">
        <title>Genome sequence of Saitozyma podzolica DSM 27192.</title>
        <authorList>
            <person name="Aliyu H."/>
            <person name="Gorte O."/>
            <person name="Ochsenreither K."/>
        </authorList>
    </citation>
    <scope>NUCLEOTIDE SEQUENCE [LARGE SCALE GENOMIC DNA]</scope>
    <source>
        <strain evidence="2 3">DSM 27192</strain>
    </source>
</reference>
<keyword evidence="1" id="KW-0472">Membrane</keyword>
<feature type="transmembrane region" description="Helical" evidence="1">
    <location>
        <begin position="26"/>
        <end position="45"/>
    </location>
</feature>
<dbReference type="Pfam" id="PF08560">
    <property type="entry name" value="DUF1757"/>
    <property type="match status" value="1"/>
</dbReference>
<feature type="transmembrane region" description="Helical" evidence="1">
    <location>
        <begin position="107"/>
        <end position="124"/>
    </location>
</feature>
<keyword evidence="1" id="KW-0812">Transmembrane</keyword>
<dbReference type="OrthoDB" id="2524788at2759"/>
<evidence type="ECO:0000256" key="1">
    <source>
        <dbReference type="SAM" id="Phobius"/>
    </source>
</evidence>
<evidence type="ECO:0000313" key="2">
    <source>
        <dbReference type="EMBL" id="RSH93259.1"/>
    </source>
</evidence>
<dbReference type="EMBL" id="RSCD01000004">
    <property type="protein sequence ID" value="RSH93259.1"/>
    <property type="molecule type" value="Genomic_DNA"/>
</dbReference>
<name>A0A427YQB2_9TREE</name>
<keyword evidence="1" id="KW-1133">Transmembrane helix</keyword>
<organism evidence="2 3">
    <name type="scientific">Saitozyma podzolica</name>
    <dbReference type="NCBI Taxonomy" id="1890683"/>
    <lineage>
        <taxon>Eukaryota</taxon>
        <taxon>Fungi</taxon>
        <taxon>Dikarya</taxon>
        <taxon>Basidiomycota</taxon>
        <taxon>Agaricomycotina</taxon>
        <taxon>Tremellomycetes</taxon>
        <taxon>Tremellales</taxon>
        <taxon>Trimorphomycetaceae</taxon>
        <taxon>Saitozyma</taxon>
    </lineage>
</organism>
<dbReference type="Proteomes" id="UP000279259">
    <property type="component" value="Unassembled WGS sequence"/>
</dbReference>
<keyword evidence="3" id="KW-1185">Reference proteome</keyword>
<dbReference type="InterPro" id="IPR013869">
    <property type="entry name" value="DUF1757"/>
</dbReference>
<protein>
    <submittedName>
        <fullName evidence="2">Uncharacterized protein</fullName>
    </submittedName>
</protein>
<feature type="transmembrane region" description="Helical" evidence="1">
    <location>
        <begin position="131"/>
        <end position="149"/>
    </location>
</feature>
<gene>
    <name evidence="2" type="ORF">EHS25_007613</name>
</gene>
<evidence type="ECO:0000313" key="3">
    <source>
        <dbReference type="Proteomes" id="UP000279259"/>
    </source>
</evidence>
<sequence length="176" mass="18877">MATSYYPFWKSQSPRTQVIAHASLKAAQATAMLLPPLYLVSSLLIRRGTRPFSIARWMRVSTGGTVVGAGIGAGLGWLRLRDQPDYALEDRAYRLANNASQLRADDYSIIGAALSALLIPAIFLRRASLPALVLGGASIGLGVGTWTHIVKVFTEGEKVKPEGMVGEVPVVDGNEK</sequence>
<accession>A0A427YQB2</accession>
<proteinExistence type="predicted"/>
<dbReference type="AlphaFoldDB" id="A0A427YQB2"/>